<keyword evidence="2" id="KW-1185">Reference proteome</keyword>
<dbReference type="EMBL" id="JAROCB010000004">
    <property type="protein sequence ID" value="MDN4598440.1"/>
    <property type="molecule type" value="Genomic_DNA"/>
</dbReference>
<reference evidence="1" key="1">
    <citation type="submission" date="2023-03" db="EMBL/GenBank/DDBJ databases">
        <title>MT1 and MT2 Draft Genomes of Novel Species.</title>
        <authorList>
            <person name="Venkateswaran K."/>
        </authorList>
    </citation>
    <scope>NUCLEOTIDE SEQUENCE</scope>
    <source>
        <strain evidence="1">F6_8S_P_1A</strain>
    </source>
</reference>
<protein>
    <submittedName>
        <fullName evidence="1">DUF3263 domain-containing protein</fullName>
    </submittedName>
</protein>
<organism evidence="1 2">
    <name type="scientific">Leifsonia virtsii</name>
    <dbReference type="NCBI Taxonomy" id="3035915"/>
    <lineage>
        <taxon>Bacteria</taxon>
        <taxon>Bacillati</taxon>
        <taxon>Actinomycetota</taxon>
        <taxon>Actinomycetes</taxon>
        <taxon>Micrococcales</taxon>
        <taxon>Microbacteriaceae</taxon>
        <taxon>Leifsonia</taxon>
    </lineage>
</organism>
<proteinExistence type="predicted"/>
<dbReference type="Pfam" id="PF11662">
    <property type="entry name" value="DUF3263"/>
    <property type="match status" value="1"/>
</dbReference>
<dbReference type="Proteomes" id="UP001174210">
    <property type="component" value="Unassembled WGS sequence"/>
</dbReference>
<dbReference type="InterPro" id="IPR021678">
    <property type="entry name" value="DUF3263"/>
</dbReference>
<gene>
    <name evidence="1" type="ORF">P5G59_14905</name>
</gene>
<dbReference type="RefSeq" id="WP_301219783.1">
    <property type="nucleotide sequence ID" value="NZ_JAROCB010000004.1"/>
</dbReference>
<sequence>MGVVLSSRERLILIFEEANPAAGGHKEERIRQTFGFSATRYQQLLLGMLDRQDAEEEFPQLVHRLRRLTLERQALRRGRAA</sequence>
<comment type="caution">
    <text evidence="1">The sequence shown here is derived from an EMBL/GenBank/DDBJ whole genome shotgun (WGS) entry which is preliminary data.</text>
</comment>
<evidence type="ECO:0000313" key="2">
    <source>
        <dbReference type="Proteomes" id="UP001174210"/>
    </source>
</evidence>
<evidence type="ECO:0000313" key="1">
    <source>
        <dbReference type="EMBL" id="MDN4598440.1"/>
    </source>
</evidence>
<accession>A0ABT8J053</accession>
<name>A0ABT8J053_9MICO</name>